<dbReference type="EMBL" id="MN642089">
    <property type="protein sequence ID" value="QGH71993.1"/>
    <property type="molecule type" value="Genomic_DNA"/>
</dbReference>
<proteinExistence type="predicted"/>
<organism evidence="1 2">
    <name type="scientific">Klebsiella phage N1M2</name>
    <dbReference type="NCBI Taxonomy" id="2664939"/>
    <lineage>
        <taxon>Viruses</taxon>
        <taxon>Duplodnaviria</taxon>
        <taxon>Heunggongvirae</taxon>
        <taxon>Uroviricota</taxon>
        <taxon>Caudoviricetes</taxon>
        <taxon>Chimalliviridae</taxon>
        <taxon>Nimduovirus</taxon>
        <taxon>Nimduovirus N1M2</taxon>
    </lineage>
</organism>
<reference evidence="1 2" key="1">
    <citation type="submission" date="2019-11" db="EMBL/GenBank/DDBJ databases">
        <authorList>
            <person name="Lewis R."/>
            <person name="Clooney A.G."/>
            <person name="Stockdale S.R."/>
            <person name="Buttimer C."/>
            <person name="Draper L.A."/>
            <person name="Ross R.P."/>
            <person name="Hill C."/>
        </authorList>
    </citation>
    <scope>NUCLEOTIDE SEQUENCE [LARGE SCALE GENOMIC DNA]</scope>
</reference>
<evidence type="ECO:0000313" key="2">
    <source>
        <dbReference type="Proteomes" id="UP000464669"/>
    </source>
</evidence>
<keyword evidence="2" id="KW-1185">Reference proteome</keyword>
<evidence type="ECO:0000313" key="1">
    <source>
        <dbReference type="EMBL" id="QGH71993.1"/>
    </source>
</evidence>
<gene>
    <name evidence="1" type="ORF">N1M2_130</name>
</gene>
<accession>A0A6B7ZEQ4</accession>
<dbReference type="Proteomes" id="UP000464669">
    <property type="component" value="Segment"/>
</dbReference>
<sequence length="437" mass="49717">MSRTSDIRHYMVSQYPYMSYSQMLGQVKRIQDEFKVEINKGNEVGDSYTYGLIGDSYGRVMFKIKSNTEFSALDADANFTASNLNAFIIELEALVKLNKEGHFYDMIIPRTGDIMYAFGNNLEDIANLNAMLYSYLTRRHANRGRKGSDNDIKFKMKFTEGAIGEFWVRNIEFTDKMVSFKVGCEFEIIHNAFKSMYDFVIVTPALGQAVNPIKALKEKEVKPKKEKKAINTFDELVNDIANEPKLCISKFLAVKMLETGIRSLGKTEGLVNVGNVSHAGIQFELRKYGQEGPMMLYVEVDENLVFSASIISFKRISNDMDKSVTAKQITEQSIIRHDFMEWLEEYVGDDYIHNVCKWLAGKESGVAGAVNSEYQWDQYTYGDFSILIEVSPSGGFDVTVKCDDTTVASPFPFEMEHVVETLKPRGFLTRLLSVFSW</sequence>
<protein>
    <submittedName>
        <fullName evidence="1">Uncharacterized protein</fullName>
    </submittedName>
</protein>
<name>A0A6B7ZEQ4_9CAUD</name>